<dbReference type="GO" id="GO:0005737">
    <property type="term" value="C:cytoplasm"/>
    <property type="evidence" value="ECO:0007669"/>
    <property type="project" value="TreeGrafter"/>
</dbReference>
<organism evidence="4 5">
    <name type="scientific">Peltaster fructicola</name>
    <dbReference type="NCBI Taxonomy" id="286661"/>
    <lineage>
        <taxon>Eukaryota</taxon>
        <taxon>Fungi</taxon>
        <taxon>Dikarya</taxon>
        <taxon>Ascomycota</taxon>
        <taxon>Pezizomycotina</taxon>
        <taxon>Dothideomycetes</taxon>
        <taxon>Dothideomycetes incertae sedis</taxon>
        <taxon>Peltaster</taxon>
    </lineage>
</organism>
<accession>A0A6H0XNE4</accession>
<gene>
    <name evidence="4" type="ORF">AMS68_001666</name>
</gene>
<evidence type="ECO:0000313" key="4">
    <source>
        <dbReference type="EMBL" id="QIW96148.1"/>
    </source>
</evidence>
<evidence type="ECO:0000256" key="2">
    <source>
        <dbReference type="ARBA" id="ARBA00023239"/>
    </source>
</evidence>
<name>A0A6H0XNE4_9PEZI</name>
<evidence type="ECO:0000313" key="5">
    <source>
        <dbReference type="Proteomes" id="UP000503462"/>
    </source>
</evidence>
<proteinExistence type="predicted"/>
<dbReference type="EC" id="4.3.2.7" evidence="1"/>
<dbReference type="GO" id="GO:0061928">
    <property type="term" value="F:glutathione specific gamma-glutamylcyclotransferase activity"/>
    <property type="evidence" value="ECO:0007669"/>
    <property type="project" value="UniProtKB-EC"/>
</dbReference>
<keyword evidence="5" id="KW-1185">Reference proteome</keyword>
<dbReference type="AlphaFoldDB" id="A0A6H0XNE4"/>
<evidence type="ECO:0000256" key="1">
    <source>
        <dbReference type="ARBA" id="ARBA00012344"/>
    </source>
</evidence>
<dbReference type="PANTHER" id="PTHR12192">
    <property type="entry name" value="CATION TRANSPORT PROTEIN CHAC-RELATED"/>
    <property type="match status" value="1"/>
</dbReference>
<protein>
    <recommendedName>
        <fullName evidence="1">glutathione-specific gamma-glutamylcyclotransferase</fullName>
        <ecNumber evidence="1">4.3.2.7</ecNumber>
    </recommendedName>
</protein>
<keyword evidence="2" id="KW-0456">Lyase</keyword>
<dbReference type="GO" id="GO:0006751">
    <property type="term" value="P:glutathione catabolic process"/>
    <property type="evidence" value="ECO:0007669"/>
    <property type="project" value="InterPro"/>
</dbReference>
<sequence>MLRRSQATSEDHRGTPEDPGRVVTLIARDHWESLTDQHAQAPPTVWGAAYRIAAKDAAEMREYLDIREINGYSMQYTPFHVSGKATTPTGSSDISAQDTALAGAIHCLVYIGLPDNPQFLGPQDPQALAEKIVRSRGPSGENVEYLLGLEKALNGLSTDSGDEHVSDLASRCRKILASEGVTSIGVDHIPRTDNREETEK</sequence>
<dbReference type="Proteomes" id="UP000503462">
    <property type="component" value="Chromosome 1"/>
</dbReference>
<dbReference type="InterPro" id="IPR006840">
    <property type="entry name" value="ChaC"/>
</dbReference>
<dbReference type="EMBL" id="CP051139">
    <property type="protein sequence ID" value="QIW96148.1"/>
    <property type="molecule type" value="Genomic_DNA"/>
</dbReference>
<dbReference type="PANTHER" id="PTHR12192:SF2">
    <property type="entry name" value="GLUTATHIONE-SPECIFIC GAMMA-GLUTAMYLCYCLOTRANSFERASE 2"/>
    <property type="match status" value="1"/>
</dbReference>
<reference evidence="4 5" key="1">
    <citation type="journal article" date="2016" name="Sci. Rep.">
        <title>Peltaster fructicola genome reveals evolution from an invasive phytopathogen to an ectophytic parasite.</title>
        <authorList>
            <person name="Xu C."/>
            <person name="Chen H."/>
            <person name="Gleason M.L."/>
            <person name="Xu J.R."/>
            <person name="Liu H."/>
            <person name="Zhang R."/>
            <person name="Sun G."/>
        </authorList>
    </citation>
    <scope>NUCLEOTIDE SEQUENCE [LARGE SCALE GENOMIC DNA]</scope>
    <source>
        <strain evidence="4 5">LNHT1506</strain>
    </source>
</reference>
<feature type="region of interest" description="Disordered" evidence="3">
    <location>
        <begin position="1"/>
        <end position="21"/>
    </location>
</feature>
<feature type="compositionally biased region" description="Basic and acidic residues" evidence="3">
    <location>
        <begin position="9"/>
        <end position="20"/>
    </location>
</feature>
<dbReference type="OrthoDB" id="1933483at2759"/>
<dbReference type="Pfam" id="PF04752">
    <property type="entry name" value="ChaC"/>
    <property type="match status" value="1"/>
</dbReference>
<evidence type="ECO:0000256" key="3">
    <source>
        <dbReference type="SAM" id="MobiDB-lite"/>
    </source>
</evidence>